<proteinExistence type="predicted"/>
<name>A0A9N8W031_9GLOM</name>
<keyword evidence="3" id="KW-1185">Reference proteome</keyword>
<comment type="caution">
    <text evidence="2">The sequence shown here is derived from an EMBL/GenBank/DDBJ whole genome shotgun (WGS) entry which is preliminary data.</text>
</comment>
<sequence length="204" mass="22313">MSEERSYIYDNSGRGDGGYNIMPEPERVEERSYDTTRKAVHIASDVSSKVSSKIAHVHIFQNPREYIKPVLNGVQYIWNNFPPLSWFGYGALVLNAIPLAIFGGFLLGTTTLVLSIAGVGVFLAEGFFFGLGLIFLVPVGIVMCFAALSTAFFTTFGYCAFRALRFILSNLGIIAGEVAMDANAAIKGAKKALEDEGYRRESSQ</sequence>
<gene>
    <name evidence="2" type="ORF">DERYTH_LOCUS1523</name>
</gene>
<keyword evidence="1" id="KW-0472">Membrane</keyword>
<reference evidence="2" key="1">
    <citation type="submission" date="2021-06" db="EMBL/GenBank/DDBJ databases">
        <authorList>
            <person name="Kallberg Y."/>
            <person name="Tangrot J."/>
            <person name="Rosling A."/>
        </authorList>
    </citation>
    <scope>NUCLEOTIDE SEQUENCE</scope>
    <source>
        <strain evidence="2">MA453B</strain>
    </source>
</reference>
<accession>A0A9N8W031</accession>
<evidence type="ECO:0000313" key="2">
    <source>
        <dbReference type="EMBL" id="CAG8472398.1"/>
    </source>
</evidence>
<protein>
    <submittedName>
        <fullName evidence="2">10587_t:CDS:1</fullName>
    </submittedName>
</protein>
<feature type="transmembrane region" description="Helical" evidence="1">
    <location>
        <begin position="112"/>
        <end position="134"/>
    </location>
</feature>
<evidence type="ECO:0000313" key="3">
    <source>
        <dbReference type="Proteomes" id="UP000789405"/>
    </source>
</evidence>
<feature type="transmembrane region" description="Helical" evidence="1">
    <location>
        <begin position="86"/>
        <end position="107"/>
    </location>
</feature>
<evidence type="ECO:0000256" key="1">
    <source>
        <dbReference type="SAM" id="Phobius"/>
    </source>
</evidence>
<feature type="transmembrane region" description="Helical" evidence="1">
    <location>
        <begin position="140"/>
        <end position="161"/>
    </location>
</feature>
<keyword evidence="1" id="KW-1133">Transmembrane helix</keyword>
<dbReference type="OrthoDB" id="2437614at2759"/>
<organism evidence="2 3">
    <name type="scientific">Dentiscutata erythropus</name>
    <dbReference type="NCBI Taxonomy" id="1348616"/>
    <lineage>
        <taxon>Eukaryota</taxon>
        <taxon>Fungi</taxon>
        <taxon>Fungi incertae sedis</taxon>
        <taxon>Mucoromycota</taxon>
        <taxon>Glomeromycotina</taxon>
        <taxon>Glomeromycetes</taxon>
        <taxon>Diversisporales</taxon>
        <taxon>Gigasporaceae</taxon>
        <taxon>Dentiscutata</taxon>
    </lineage>
</organism>
<dbReference type="AlphaFoldDB" id="A0A9N8W031"/>
<dbReference type="Proteomes" id="UP000789405">
    <property type="component" value="Unassembled WGS sequence"/>
</dbReference>
<dbReference type="EMBL" id="CAJVPY010000431">
    <property type="protein sequence ID" value="CAG8472398.1"/>
    <property type="molecule type" value="Genomic_DNA"/>
</dbReference>
<dbReference type="Pfam" id="PF16015">
    <property type="entry name" value="Promethin"/>
    <property type="match status" value="1"/>
</dbReference>
<keyword evidence="1" id="KW-0812">Transmembrane</keyword>